<dbReference type="PANTHER" id="PTHR43725">
    <property type="entry name" value="UDP-GLUCOSE 4-EPIMERASE"/>
    <property type="match status" value="1"/>
</dbReference>
<dbReference type="EC" id="5.1.3.2" evidence="5 9"/>
<dbReference type="RefSeq" id="WP_241570260.1">
    <property type="nucleotide sequence ID" value="NZ_JAKUML010000002.1"/>
</dbReference>
<dbReference type="InterPro" id="IPR016040">
    <property type="entry name" value="NAD(P)-bd_dom"/>
</dbReference>
<dbReference type="PANTHER" id="PTHR43725:SF47">
    <property type="entry name" value="UDP-GLUCOSE 4-EPIMERASE"/>
    <property type="match status" value="1"/>
</dbReference>
<dbReference type="Pfam" id="PF16363">
    <property type="entry name" value="GDP_Man_Dehyd"/>
    <property type="match status" value="1"/>
</dbReference>
<comment type="caution">
    <text evidence="11">The sequence shown here is derived from an EMBL/GenBank/DDBJ whole genome shotgun (WGS) entry which is preliminary data.</text>
</comment>
<evidence type="ECO:0000256" key="7">
    <source>
        <dbReference type="ARBA" id="ARBA00023027"/>
    </source>
</evidence>
<comment type="cofactor">
    <cofactor evidence="2 9">
        <name>NAD(+)</name>
        <dbReference type="ChEBI" id="CHEBI:57540"/>
    </cofactor>
</comment>
<evidence type="ECO:0000313" key="11">
    <source>
        <dbReference type="EMBL" id="MCJ8145544.1"/>
    </source>
</evidence>
<evidence type="ECO:0000256" key="3">
    <source>
        <dbReference type="ARBA" id="ARBA00004947"/>
    </source>
</evidence>
<dbReference type="Gene3D" id="3.90.25.10">
    <property type="entry name" value="UDP-galactose 4-epimerase, domain 1"/>
    <property type="match status" value="1"/>
</dbReference>
<comment type="pathway">
    <text evidence="3 9">Carbohydrate metabolism; galactose metabolism.</text>
</comment>
<feature type="domain" description="NAD(P)-binding" evidence="10">
    <location>
        <begin position="3"/>
        <end position="323"/>
    </location>
</feature>
<keyword evidence="8 9" id="KW-0413">Isomerase</keyword>
<evidence type="ECO:0000256" key="9">
    <source>
        <dbReference type="RuleBase" id="RU366046"/>
    </source>
</evidence>
<dbReference type="Proteomes" id="UP001139701">
    <property type="component" value="Unassembled WGS sequence"/>
</dbReference>
<dbReference type="AlphaFoldDB" id="A0A9X1WUM0"/>
<accession>A0A9X1WUM0</accession>
<evidence type="ECO:0000256" key="8">
    <source>
        <dbReference type="ARBA" id="ARBA00023235"/>
    </source>
</evidence>
<protein>
    <recommendedName>
        <fullName evidence="6 9">UDP-glucose 4-epimerase</fullName>
        <ecNumber evidence="5 9">5.1.3.2</ecNumber>
    </recommendedName>
</protein>
<dbReference type="SUPFAM" id="SSF51735">
    <property type="entry name" value="NAD(P)-binding Rossmann-fold domains"/>
    <property type="match status" value="1"/>
</dbReference>
<keyword evidence="9" id="KW-0119">Carbohydrate metabolism</keyword>
<sequence length="337" mass="37548">MILLTGGLGYIGSHAATLLAKQGLDFIILDNLSNSKIDVLTRLEKITGKPIQFIHGDIRDRALLDQLFKNNPIQAVIHFAGLKAVGESMEKPLEYFDCNIHGSITLFEAMAEASIHKLVFSSSATVYGENDNPELVETMPTAMPTNNYGYTKLVIEQMLEKLAIANSRWSIAILRYFNPIGAHPSGLIGEDPQGIPNNLLPFVAKVATGELPILNVFGDDYPTPDGTAIRDYIHVMDLVDGHIKALDYIQNKSGCFIWNLGTGKGSSVLEIIENFEKVTGQKVPYQIAPRRAGDITACWANPEKSKHELDWQAHFSLEQMIEDLWRWTMPNKKEERI</sequence>
<comment type="catalytic activity">
    <reaction evidence="1 9">
        <text>UDP-alpha-D-glucose = UDP-alpha-D-galactose</text>
        <dbReference type="Rhea" id="RHEA:22168"/>
        <dbReference type="ChEBI" id="CHEBI:58885"/>
        <dbReference type="ChEBI" id="CHEBI:66914"/>
        <dbReference type="EC" id="5.1.3.2"/>
    </reaction>
</comment>
<dbReference type="GO" id="GO:0006012">
    <property type="term" value="P:galactose metabolic process"/>
    <property type="evidence" value="ECO:0007669"/>
    <property type="project" value="InterPro"/>
</dbReference>
<comment type="subunit">
    <text evidence="9">Homodimer.</text>
</comment>
<proteinExistence type="inferred from homology"/>
<reference evidence="11" key="1">
    <citation type="submission" date="2022-02" db="EMBL/GenBank/DDBJ databases">
        <title>Acinetobacter A3.8 sp. nov., isolated from Sediment (Zhairuo Island).</title>
        <authorList>
            <person name="Zheng K."/>
        </authorList>
    </citation>
    <scope>NUCLEOTIDE SEQUENCE</scope>
    <source>
        <strain evidence="11">A3.8</strain>
    </source>
</reference>
<evidence type="ECO:0000256" key="2">
    <source>
        <dbReference type="ARBA" id="ARBA00001911"/>
    </source>
</evidence>
<dbReference type="Gene3D" id="3.40.50.720">
    <property type="entry name" value="NAD(P)-binding Rossmann-like Domain"/>
    <property type="match status" value="1"/>
</dbReference>
<evidence type="ECO:0000256" key="1">
    <source>
        <dbReference type="ARBA" id="ARBA00000083"/>
    </source>
</evidence>
<evidence type="ECO:0000256" key="5">
    <source>
        <dbReference type="ARBA" id="ARBA00013189"/>
    </source>
</evidence>
<dbReference type="NCBIfam" id="NF007956">
    <property type="entry name" value="PRK10675.1"/>
    <property type="match status" value="1"/>
</dbReference>
<dbReference type="CDD" id="cd05247">
    <property type="entry name" value="UDP_G4E_1_SDR_e"/>
    <property type="match status" value="1"/>
</dbReference>
<dbReference type="InterPro" id="IPR036291">
    <property type="entry name" value="NAD(P)-bd_dom_sf"/>
</dbReference>
<evidence type="ECO:0000256" key="4">
    <source>
        <dbReference type="ARBA" id="ARBA00007637"/>
    </source>
</evidence>
<dbReference type="EMBL" id="JAKUML010000002">
    <property type="protein sequence ID" value="MCJ8145544.1"/>
    <property type="molecule type" value="Genomic_DNA"/>
</dbReference>
<gene>
    <name evidence="11" type="primary">galE</name>
    <name evidence="11" type="ORF">MKI79_01210</name>
</gene>
<evidence type="ECO:0000313" key="12">
    <source>
        <dbReference type="Proteomes" id="UP001139701"/>
    </source>
</evidence>
<dbReference type="InterPro" id="IPR005886">
    <property type="entry name" value="UDP_G4E"/>
</dbReference>
<dbReference type="NCBIfam" id="TIGR01179">
    <property type="entry name" value="galE"/>
    <property type="match status" value="1"/>
</dbReference>
<keyword evidence="12" id="KW-1185">Reference proteome</keyword>
<organism evidence="11 12">
    <name type="scientific">Acinetobacter sedimenti</name>
    <dbReference type="NCBI Taxonomy" id="2919922"/>
    <lineage>
        <taxon>Bacteria</taxon>
        <taxon>Pseudomonadati</taxon>
        <taxon>Pseudomonadota</taxon>
        <taxon>Gammaproteobacteria</taxon>
        <taxon>Moraxellales</taxon>
        <taxon>Moraxellaceae</taxon>
        <taxon>Acinetobacter</taxon>
    </lineage>
</organism>
<dbReference type="GO" id="GO:0005829">
    <property type="term" value="C:cytosol"/>
    <property type="evidence" value="ECO:0007669"/>
    <property type="project" value="TreeGrafter"/>
</dbReference>
<dbReference type="GO" id="GO:0003978">
    <property type="term" value="F:UDP-glucose 4-epimerase activity"/>
    <property type="evidence" value="ECO:0007669"/>
    <property type="project" value="UniProtKB-UniRule"/>
</dbReference>
<comment type="similarity">
    <text evidence="4 9">Belongs to the NAD(P)-dependent epimerase/dehydratase family.</text>
</comment>
<evidence type="ECO:0000256" key="6">
    <source>
        <dbReference type="ARBA" id="ARBA00018569"/>
    </source>
</evidence>
<evidence type="ECO:0000259" key="10">
    <source>
        <dbReference type="Pfam" id="PF16363"/>
    </source>
</evidence>
<name>A0A9X1WUM0_9GAMM</name>
<keyword evidence="7 9" id="KW-0520">NAD</keyword>